<dbReference type="Proteomes" id="UP001183420">
    <property type="component" value="Unassembled WGS sequence"/>
</dbReference>
<keyword evidence="1" id="KW-0472">Membrane</keyword>
<feature type="transmembrane region" description="Helical" evidence="1">
    <location>
        <begin position="33"/>
        <end position="56"/>
    </location>
</feature>
<proteinExistence type="predicted"/>
<dbReference type="EMBL" id="JAVREM010000028">
    <property type="protein sequence ID" value="MDT0320733.1"/>
    <property type="molecule type" value="Genomic_DNA"/>
</dbReference>
<keyword evidence="3" id="KW-1185">Reference proteome</keyword>
<evidence type="ECO:0000313" key="3">
    <source>
        <dbReference type="Proteomes" id="UP001183420"/>
    </source>
</evidence>
<evidence type="ECO:0000256" key="1">
    <source>
        <dbReference type="SAM" id="Phobius"/>
    </source>
</evidence>
<comment type="caution">
    <text evidence="2">The sequence shown here is derived from an EMBL/GenBank/DDBJ whole genome shotgun (WGS) entry which is preliminary data.</text>
</comment>
<name>A0ABU2LTY6_9ACTN</name>
<feature type="transmembrane region" description="Helical" evidence="1">
    <location>
        <begin position="68"/>
        <end position="89"/>
    </location>
</feature>
<evidence type="ECO:0000313" key="2">
    <source>
        <dbReference type="EMBL" id="MDT0320733.1"/>
    </source>
</evidence>
<keyword evidence="1" id="KW-1133">Transmembrane helix</keyword>
<keyword evidence="1" id="KW-0812">Transmembrane</keyword>
<evidence type="ECO:0008006" key="4">
    <source>
        <dbReference type="Google" id="ProtNLM"/>
    </source>
</evidence>
<reference evidence="3" key="1">
    <citation type="submission" date="2023-07" db="EMBL/GenBank/DDBJ databases">
        <title>30 novel species of actinomycetes from the DSMZ collection.</title>
        <authorList>
            <person name="Nouioui I."/>
        </authorList>
    </citation>
    <scope>NUCLEOTIDE SEQUENCE [LARGE SCALE GENOMIC DNA]</scope>
    <source>
        <strain evidence="3">DSM 44918</strain>
    </source>
</reference>
<organism evidence="2 3">
    <name type="scientific">Streptomyces millisiae</name>
    <dbReference type="NCBI Taxonomy" id="3075542"/>
    <lineage>
        <taxon>Bacteria</taxon>
        <taxon>Bacillati</taxon>
        <taxon>Actinomycetota</taxon>
        <taxon>Actinomycetes</taxon>
        <taxon>Kitasatosporales</taxon>
        <taxon>Streptomycetaceae</taxon>
        <taxon>Streptomyces</taxon>
    </lineage>
</organism>
<protein>
    <recommendedName>
        <fullName evidence="4">Integral membrane protein</fullName>
    </recommendedName>
</protein>
<feature type="transmembrane region" description="Helical" evidence="1">
    <location>
        <begin position="95"/>
        <end position="112"/>
    </location>
</feature>
<gene>
    <name evidence="2" type="ORF">RNC47_20605</name>
</gene>
<accession>A0ABU2LTY6</accession>
<sequence>MLTPLTVVVAVAAVSQAAWCGYAAFRDQPVKDWHYAGMAVVLLLTLAQFVVGLVALGGGERPAGDGTAVFVSYLVMVVLCLPVVAIVSLGERSRWGSATVAAGALVLAVLELRLADVWAGGVGGG</sequence>
<dbReference type="RefSeq" id="WP_311600884.1">
    <property type="nucleotide sequence ID" value="NZ_JAVREM010000028.1"/>
</dbReference>